<keyword evidence="9" id="KW-1185">Reference proteome</keyword>
<dbReference type="PANTHER" id="PTHR20275">
    <property type="entry name" value="NAD KINASE"/>
    <property type="match status" value="1"/>
</dbReference>
<dbReference type="InterPro" id="IPR017438">
    <property type="entry name" value="ATP-NAD_kinase_N"/>
</dbReference>
<reference evidence="8 9" key="1">
    <citation type="journal article" date="2014" name="BMC Genomics">
        <title>Oil accumulation mechanisms of the oleaginous microalga Chlorella protothecoides revealed through its genome, transcriptomes, and proteomes.</title>
        <authorList>
            <person name="Gao C."/>
            <person name="Wang Y."/>
            <person name="Shen Y."/>
            <person name="Yan D."/>
            <person name="He X."/>
            <person name="Dai J."/>
            <person name="Wu Q."/>
        </authorList>
    </citation>
    <scope>NUCLEOTIDE SEQUENCE [LARGE SCALE GENOMIC DNA]</scope>
    <source>
        <strain evidence="8 9">0710</strain>
    </source>
</reference>
<name>A0A087SMG9_AUXPR</name>
<organism evidence="8 9">
    <name type="scientific">Auxenochlorella protothecoides</name>
    <name type="common">Green microalga</name>
    <name type="synonym">Chlorella protothecoides</name>
    <dbReference type="NCBI Taxonomy" id="3075"/>
    <lineage>
        <taxon>Eukaryota</taxon>
        <taxon>Viridiplantae</taxon>
        <taxon>Chlorophyta</taxon>
        <taxon>core chlorophytes</taxon>
        <taxon>Trebouxiophyceae</taxon>
        <taxon>Chlorellales</taxon>
        <taxon>Chlorellaceae</taxon>
        <taxon>Auxenochlorella</taxon>
    </lineage>
</organism>
<dbReference type="RefSeq" id="XP_011399871.1">
    <property type="nucleotide sequence ID" value="XM_011401569.1"/>
</dbReference>
<dbReference type="Gene3D" id="2.60.200.30">
    <property type="entry name" value="Probable inorganic polyphosphate/atp-NAD kinase, domain 2"/>
    <property type="match status" value="1"/>
</dbReference>
<keyword evidence="2" id="KW-0808">Transferase</keyword>
<dbReference type="Pfam" id="PF20143">
    <property type="entry name" value="NAD_kinase_C"/>
    <property type="match status" value="1"/>
</dbReference>
<evidence type="ECO:0000256" key="7">
    <source>
        <dbReference type="ARBA" id="ARBA00023027"/>
    </source>
</evidence>
<keyword evidence="4 8" id="KW-0418">Kinase</keyword>
<dbReference type="AlphaFoldDB" id="A0A087SMG9"/>
<evidence type="ECO:0000313" key="8">
    <source>
        <dbReference type="EMBL" id="KFM26923.1"/>
    </source>
</evidence>
<keyword evidence="5" id="KW-0067">ATP-binding</keyword>
<dbReference type="PANTHER" id="PTHR20275:SF6">
    <property type="entry name" value="NAD KINASE 2, CHLOROPLASTIC"/>
    <property type="match status" value="1"/>
</dbReference>
<accession>A0A087SMG9</accession>
<comment type="similarity">
    <text evidence="1">Belongs to the NAD kinase family.</text>
</comment>
<dbReference type="InterPro" id="IPR017437">
    <property type="entry name" value="ATP-NAD_kinase_PpnK-typ_C"/>
</dbReference>
<proteinExistence type="inferred from homology"/>
<evidence type="ECO:0000256" key="5">
    <source>
        <dbReference type="ARBA" id="ARBA00022840"/>
    </source>
</evidence>
<gene>
    <name evidence="8" type="ORF">F751_4984</name>
</gene>
<dbReference type="GeneID" id="23616375"/>
<dbReference type="SUPFAM" id="SSF111331">
    <property type="entry name" value="NAD kinase/diacylglycerol kinase-like"/>
    <property type="match status" value="1"/>
</dbReference>
<dbReference type="EMBL" id="KL662137">
    <property type="protein sequence ID" value="KFM26923.1"/>
    <property type="molecule type" value="Genomic_DNA"/>
</dbReference>
<evidence type="ECO:0000256" key="1">
    <source>
        <dbReference type="ARBA" id="ARBA00010995"/>
    </source>
</evidence>
<evidence type="ECO:0000313" key="9">
    <source>
        <dbReference type="Proteomes" id="UP000028924"/>
    </source>
</evidence>
<keyword evidence="7" id="KW-0520">NAD</keyword>
<dbReference type="InterPro" id="IPR016064">
    <property type="entry name" value="NAD/diacylglycerol_kinase_sf"/>
</dbReference>
<dbReference type="eggNOG" id="KOG2178">
    <property type="taxonomic scope" value="Eukaryota"/>
</dbReference>
<keyword evidence="6" id="KW-0521">NADP</keyword>
<dbReference type="OrthoDB" id="24581at2759"/>
<keyword evidence="3" id="KW-0547">Nucleotide-binding</keyword>
<sequence>MTPASGRRNTTMAWADDSSLGLHRRALLRFKPGGPSTVLLVKKHRDTEASQKLEQLATWLRGRGVQVLVERQVLAEFPHLEACSGNDVHSVDLCITLGGDGTVLHLASLFADDARPIPPVISFAMGTLGFLTPFSAGEAEAVLAKLLWPPWQAEPVFCTLRTRRQCEVYWAGRMQRVHMVLNECLVDRGASPAMVLLECFVDGRHATTVQADGLIIAPPSGSTAYSMSAGGPMVAPSVPCTIITPVAPHSLSFRPLVVPENSVIEVHLPSNSRAQARASFDGRHAMRMLRDSSIVCRASRYALPMINRHPLDEDWYEGITQKLRWTGSLRPLTSVTHPPRDRT</sequence>
<dbReference type="InterPro" id="IPR002504">
    <property type="entry name" value="NADK"/>
</dbReference>
<protein>
    <submittedName>
        <fullName evidence="8">NAD kinase 2, chloroplastic</fullName>
    </submittedName>
</protein>
<dbReference type="GO" id="GO:0019674">
    <property type="term" value="P:NAD+ metabolic process"/>
    <property type="evidence" value="ECO:0007669"/>
    <property type="project" value="InterPro"/>
</dbReference>
<dbReference type="GO" id="GO:0003951">
    <property type="term" value="F:NAD+ kinase activity"/>
    <property type="evidence" value="ECO:0007669"/>
    <property type="project" value="InterPro"/>
</dbReference>
<dbReference type="KEGG" id="apro:F751_4984"/>
<dbReference type="GO" id="GO:0005524">
    <property type="term" value="F:ATP binding"/>
    <property type="evidence" value="ECO:0007669"/>
    <property type="project" value="UniProtKB-KW"/>
</dbReference>
<evidence type="ECO:0000256" key="3">
    <source>
        <dbReference type="ARBA" id="ARBA00022741"/>
    </source>
</evidence>
<dbReference type="STRING" id="3075.A0A087SMG9"/>
<dbReference type="GO" id="GO:0006741">
    <property type="term" value="P:NADP+ biosynthetic process"/>
    <property type="evidence" value="ECO:0007669"/>
    <property type="project" value="InterPro"/>
</dbReference>
<dbReference type="FunFam" id="2.60.200.30:FF:000009">
    <property type="entry name" value="Poly(P)/ATP NAD kinase"/>
    <property type="match status" value="1"/>
</dbReference>
<dbReference type="Gene3D" id="3.40.50.10330">
    <property type="entry name" value="Probable inorganic polyphosphate/atp-NAD kinase, domain 1"/>
    <property type="match status" value="1"/>
</dbReference>
<dbReference type="Pfam" id="PF01513">
    <property type="entry name" value="NAD_kinase"/>
    <property type="match status" value="1"/>
</dbReference>
<evidence type="ECO:0000256" key="6">
    <source>
        <dbReference type="ARBA" id="ARBA00022857"/>
    </source>
</evidence>
<dbReference type="HAMAP" id="MF_00361">
    <property type="entry name" value="NAD_kinase"/>
    <property type="match status" value="1"/>
</dbReference>
<evidence type="ECO:0000256" key="4">
    <source>
        <dbReference type="ARBA" id="ARBA00022777"/>
    </source>
</evidence>
<evidence type="ECO:0000256" key="2">
    <source>
        <dbReference type="ARBA" id="ARBA00022679"/>
    </source>
</evidence>
<dbReference type="Proteomes" id="UP000028924">
    <property type="component" value="Unassembled WGS sequence"/>
</dbReference>